<evidence type="ECO:0000313" key="3">
    <source>
        <dbReference type="Proteomes" id="UP000236161"/>
    </source>
</evidence>
<dbReference type="Pfam" id="PF12143">
    <property type="entry name" value="PPO1_KFDV"/>
    <property type="match status" value="1"/>
</dbReference>
<dbReference type="PANTHER" id="PTHR36608:SF1">
    <property type="entry name" value="POLYPHENOL OXIDASE C, CHLOROPLASTIC-LIKE"/>
    <property type="match status" value="1"/>
</dbReference>
<protein>
    <submittedName>
        <fullName evidence="2">Polyphenol oxidase, chloroplastic</fullName>
        <ecNumber evidence="2">1.10.3.1</ecNumber>
    </submittedName>
</protein>
<dbReference type="AlphaFoldDB" id="A0A2I0B7F7"/>
<dbReference type="EMBL" id="KZ451907">
    <property type="protein sequence ID" value="PKA63737.1"/>
    <property type="molecule type" value="Genomic_DNA"/>
</dbReference>
<dbReference type="OrthoDB" id="1915073at2759"/>
<proteinExistence type="predicted"/>
<reference evidence="2 3" key="1">
    <citation type="journal article" date="2017" name="Nature">
        <title>The Apostasia genome and the evolution of orchids.</title>
        <authorList>
            <person name="Zhang G.Q."/>
            <person name="Liu K.W."/>
            <person name="Li Z."/>
            <person name="Lohaus R."/>
            <person name="Hsiao Y.Y."/>
            <person name="Niu S.C."/>
            <person name="Wang J.Y."/>
            <person name="Lin Y.C."/>
            <person name="Xu Q."/>
            <person name="Chen L.J."/>
            <person name="Yoshida K."/>
            <person name="Fujiwara S."/>
            <person name="Wang Z.W."/>
            <person name="Zhang Y.Q."/>
            <person name="Mitsuda N."/>
            <person name="Wang M."/>
            <person name="Liu G.H."/>
            <person name="Pecoraro L."/>
            <person name="Huang H.X."/>
            <person name="Xiao X.J."/>
            <person name="Lin M."/>
            <person name="Wu X.Y."/>
            <person name="Wu W.L."/>
            <person name="Chen Y.Y."/>
            <person name="Chang S.B."/>
            <person name="Sakamoto S."/>
            <person name="Ohme-Takagi M."/>
            <person name="Yagi M."/>
            <person name="Zeng S.J."/>
            <person name="Shen C.Y."/>
            <person name="Yeh C.M."/>
            <person name="Luo Y.B."/>
            <person name="Tsai W.C."/>
            <person name="Van de Peer Y."/>
            <person name="Liu Z.J."/>
        </authorList>
    </citation>
    <scope>NUCLEOTIDE SEQUENCE [LARGE SCALE GENOMIC DNA]</scope>
    <source>
        <strain evidence="3">cv. Shenzhen</strain>
        <tissue evidence="2">Stem</tissue>
    </source>
</reference>
<keyword evidence="3" id="KW-1185">Reference proteome</keyword>
<dbReference type="Proteomes" id="UP000236161">
    <property type="component" value="Unassembled WGS sequence"/>
</dbReference>
<accession>A0A2I0B7F7</accession>
<feature type="domain" description="Polyphenol oxidase C-terminal" evidence="1">
    <location>
        <begin position="40"/>
        <end position="164"/>
    </location>
</feature>
<dbReference type="STRING" id="1088818.A0A2I0B7F7"/>
<dbReference type="GO" id="GO:0004097">
    <property type="term" value="F:catechol oxidase activity"/>
    <property type="evidence" value="ECO:0007669"/>
    <property type="project" value="UniProtKB-EC"/>
</dbReference>
<evidence type="ECO:0000259" key="1">
    <source>
        <dbReference type="Pfam" id="PF12143"/>
    </source>
</evidence>
<organism evidence="2 3">
    <name type="scientific">Apostasia shenzhenica</name>
    <dbReference type="NCBI Taxonomy" id="1088818"/>
    <lineage>
        <taxon>Eukaryota</taxon>
        <taxon>Viridiplantae</taxon>
        <taxon>Streptophyta</taxon>
        <taxon>Embryophyta</taxon>
        <taxon>Tracheophyta</taxon>
        <taxon>Spermatophyta</taxon>
        <taxon>Magnoliopsida</taxon>
        <taxon>Liliopsida</taxon>
        <taxon>Asparagales</taxon>
        <taxon>Orchidaceae</taxon>
        <taxon>Apostasioideae</taxon>
        <taxon>Apostasia</taxon>
    </lineage>
</organism>
<dbReference type="PANTHER" id="PTHR36608">
    <property type="entry name" value="POLYPHENOL OXIDASE C, CHLOROPLASTIC-LIKE"/>
    <property type="match status" value="1"/>
</dbReference>
<name>A0A2I0B7F7_9ASPA</name>
<dbReference type="EC" id="1.10.3.1" evidence="2"/>
<evidence type="ECO:0000313" key="2">
    <source>
        <dbReference type="EMBL" id="PKA63737.1"/>
    </source>
</evidence>
<dbReference type="InterPro" id="IPR022740">
    <property type="entry name" value="Polyphenol_oxidase_C"/>
</dbReference>
<sequence length="168" mass="18562">MNNFASYRYKDCDKENPWISPLPAMVGTRLLVKPATEPTFPVILEMTAVSMAVKRPGKDGRTRMEEEVVVVVEIVEFDRNKYVKFDVFVNATEGMEMKTSAMECVGSFVSLAHLHRTGRGEMVGRTELRLGITALLNGIAATEDDEVVVTLVPRVGTVKIGGIRSILT</sequence>
<gene>
    <name evidence="2" type="ORF">AXF42_Ash017021</name>
</gene>
<keyword evidence="2" id="KW-0560">Oxidoreductase</keyword>